<dbReference type="EMBL" id="JAUKPO010000096">
    <property type="protein sequence ID" value="MDO1451808.1"/>
    <property type="molecule type" value="Genomic_DNA"/>
</dbReference>
<evidence type="ECO:0000313" key="2">
    <source>
        <dbReference type="EMBL" id="MDO1451808.1"/>
    </source>
</evidence>
<dbReference type="InterPro" id="IPR011990">
    <property type="entry name" value="TPR-like_helical_dom_sf"/>
</dbReference>
<dbReference type="EMBL" id="JAUKPO010000016">
    <property type="protein sequence ID" value="MDO1449169.1"/>
    <property type="molecule type" value="Genomic_DNA"/>
</dbReference>
<dbReference type="Gene3D" id="1.25.40.10">
    <property type="entry name" value="Tetratricopeptide repeat domain"/>
    <property type="match status" value="1"/>
</dbReference>
<sequence>MQLFEDALAIEKLNPDVAREASIAAIDAGHVELAVNYSLEAIKRLPTDSGLMCNHAINLMVAGKDKEALEWIEKALAIDPMDKINQNAHQLIKLVSEGKRKRPKFDELM</sequence>
<dbReference type="SUPFAM" id="SSF48452">
    <property type="entry name" value="TPR-like"/>
    <property type="match status" value="1"/>
</dbReference>
<proteinExistence type="predicted"/>
<evidence type="ECO:0000313" key="1">
    <source>
        <dbReference type="EMBL" id="MDO1449169.1"/>
    </source>
</evidence>
<keyword evidence="3" id="KW-1185">Reference proteome</keyword>
<reference evidence="1" key="1">
    <citation type="submission" date="2023-07" db="EMBL/GenBank/DDBJ databases">
        <title>The genome sequence of Rhodocytophaga aerolata KACC 12507.</title>
        <authorList>
            <person name="Zhang X."/>
        </authorList>
    </citation>
    <scope>NUCLEOTIDE SEQUENCE</scope>
    <source>
        <strain evidence="1">KACC 12507</strain>
    </source>
</reference>
<dbReference type="Proteomes" id="UP001168528">
    <property type="component" value="Unassembled WGS sequence"/>
</dbReference>
<dbReference type="RefSeq" id="WP_302039970.1">
    <property type="nucleotide sequence ID" value="NZ_JAUKPO010000016.1"/>
</dbReference>
<accession>A0ABT8RCW2</accession>
<evidence type="ECO:0008006" key="4">
    <source>
        <dbReference type="Google" id="ProtNLM"/>
    </source>
</evidence>
<gene>
    <name evidence="1" type="ORF">Q0590_23030</name>
    <name evidence="2" type="ORF">Q0590_36375</name>
</gene>
<name>A0ABT8RCW2_9BACT</name>
<protein>
    <recommendedName>
        <fullName evidence="4">Tetratricopeptide repeat protein</fullName>
    </recommendedName>
</protein>
<comment type="caution">
    <text evidence="1">The sequence shown here is derived from an EMBL/GenBank/DDBJ whole genome shotgun (WGS) entry which is preliminary data.</text>
</comment>
<organism evidence="1 3">
    <name type="scientific">Rhodocytophaga aerolata</name>
    <dbReference type="NCBI Taxonomy" id="455078"/>
    <lineage>
        <taxon>Bacteria</taxon>
        <taxon>Pseudomonadati</taxon>
        <taxon>Bacteroidota</taxon>
        <taxon>Cytophagia</taxon>
        <taxon>Cytophagales</taxon>
        <taxon>Rhodocytophagaceae</taxon>
        <taxon>Rhodocytophaga</taxon>
    </lineage>
</organism>
<evidence type="ECO:0000313" key="3">
    <source>
        <dbReference type="Proteomes" id="UP001168528"/>
    </source>
</evidence>